<dbReference type="EMBL" id="DF237355">
    <property type="protein sequence ID" value="GAQ88177.1"/>
    <property type="molecule type" value="Genomic_DNA"/>
</dbReference>
<keyword evidence="1" id="KW-0472">Membrane</keyword>
<keyword evidence="1" id="KW-1133">Transmembrane helix</keyword>
<protein>
    <submittedName>
        <fullName evidence="2">Uncharacterized protein</fullName>
    </submittedName>
</protein>
<organism evidence="2 3">
    <name type="scientific">Klebsormidium nitens</name>
    <name type="common">Green alga</name>
    <name type="synonym">Ulothrix nitens</name>
    <dbReference type="NCBI Taxonomy" id="105231"/>
    <lineage>
        <taxon>Eukaryota</taxon>
        <taxon>Viridiplantae</taxon>
        <taxon>Streptophyta</taxon>
        <taxon>Klebsormidiophyceae</taxon>
        <taxon>Klebsormidiales</taxon>
        <taxon>Klebsormidiaceae</taxon>
        <taxon>Klebsormidium</taxon>
    </lineage>
</organism>
<gene>
    <name evidence="2" type="ORF">KFL_004060120</name>
</gene>
<proteinExistence type="predicted"/>
<feature type="transmembrane region" description="Helical" evidence="1">
    <location>
        <begin position="6"/>
        <end position="28"/>
    </location>
</feature>
<evidence type="ECO:0000313" key="2">
    <source>
        <dbReference type="EMBL" id="GAQ88177.1"/>
    </source>
</evidence>
<dbReference type="Proteomes" id="UP000054558">
    <property type="component" value="Unassembled WGS sequence"/>
</dbReference>
<keyword evidence="1" id="KW-0812">Transmembrane</keyword>
<dbReference type="AlphaFoldDB" id="A0A1Y1IHP7"/>
<accession>A0A1Y1IHP7</accession>
<evidence type="ECO:0000256" key="1">
    <source>
        <dbReference type="SAM" id="Phobius"/>
    </source>
</evidence>
<evidence type="ECO:0000313" key="3">
    <source>
        <dbReference type="Proteomes" id="UP000054558"/>
    </source>
</evidence>
<reference evidence="2 3" key="1">
    <citation type="journal article" date="2014" name="Nat. Commun.">
        <title>Klebsormidium flaccidum genome reveals primary factors for plant terrestrial adaptation.</title>
        <authorList>
            <person name="Hori K."/>
            <person name="Maruyama F."/>
            <person name="Fujisawa T."/>
            <person name="Togashi T."/>
            <person name="Yamamoto N."/>
            <person name="Seo M."/>
            <person name="Sato S."/>
            <person name="Yamada T."/>
            <person name="Mori H."/>
            <person name="Tajima N."/>
            <person name="Moriyama T."/>
            <person name="Ikeuchi M."/>
            <person name="Watanabe M."/>
            <person name="Wada H."/>
            <person name="Kobayashi K."/>
            <person name="Saito M."/>
            <person name="Masuda T."/>
            <person name="Sasaki-Sekimoto Y."/>
            <person name="Mashiguchi K."/>
            <person name="Awai K."/>
            <person name="Shimojima M."/>
            <person name="Masuda S."/>
            <person name="Iwai M."/>
            <person name="Nobusawa T."/>
            <person name="Narise T."/>
            <person name="Kondo S."/>
            <person name="Saito H."/>
            <person name="Sato R."/>
            <person name="Murakawa M."/>
            <person name="Ihara Y."/>
            <person name="Oshima-Yamada Y."/>
            <person name="Ohtaka K."/>
            <person name="Satoh M."/>
            <person name="Sonobe K."/>
            <person name="Ishii M."/>
            <person name="Ohtani R."/>
            <person name="Kanamori-Sato M."/>
            <person name="Honoki R."/>
            <person name="Miyazaki D."/>
            <person name="Mochizuki H."/>
            <person name="Umetsu J."/>
            <person name="Higashi K."/>
            <person name="Shibata D."/>
            <person name="Kamiya Y."/>
            <person name="Sato N."/>
            <person name="Nakamura Y."/>
            <person name="Tabata S."/>
            <person name="Ida S."/>
            <person name="Kurokawa K."/>
            <person name="Ohta H."/>
        </authorList>
    </citation>
    <scope>NUCLEOTIDE SEQUENCE [LARGE SCALE GENOMIC DNA]</scope>
    <source>
        <strain evidence="2 3">NIES-2285</strain>
    </source>
</reference>
<sequence>MTGPSVSNNVAITIGALVGGGVGFWITYHVEQWYRVRQREILYRDIAAMDARKEAQRKAAEESGSKDDTMN</sequence>
<keyword evidence="3" id="KW-1185">Reference proteome</keyword>
<name>A0A1Y1IHP7_KLENI</name>